<dbReference type="GO" id="GO:0008146">
    <property type="term" value="F:sulfotransferase activity"/>
    <property type="evidence" value="ECO:0007669"/>
    <property type="project" value="InterPro"/>
</dbReference>
<dbReference type="Gene3D" id="3.40.50.300">
    <property type="entry name" value="P-loop containing nucleotide triphosphate hydrolases"/>
    <property type="match status" value="1"/>
</dbReference>
<keyword evidence="1" id="KW-0808">Transferase</keyword>
<dbReference type="SUPFAM" id="SSF52540">
    <property type="entry name" value="P-loop containing nucleoside triphosphate hydrolases"/>
    <property type="match status" value="1"/>
</dbReference>
<sequence length="79" mass="9475">MLIVLLQILVVFRNPKDTALSYYHFYKNNPVFPTYSSWDTFFEDFMTGNGTVLIKAFLECKYIQLNNILKFDFKFILFK</sequence>
<dbReference type="Pfam" id="PF00685">
    <property type="entry name" value="Sulfotransfer_1"/>
    <property type="match status" value="1"/>
</dbReference>
<dbReference type="InterPro" id="IPR027417">
    <property type="entry name" value="P-loop_NTPase"/>
</dbReference>
<proteinExistence type="inferred from homology"/>
<protein>
    <recommendedName>
        <fullName evidence="1">Sulfotransferase</fullName>
        <ecNumber evidence="1">2.8.2.-</ecNumber>
    </recommendedName>
</protein>
<gene>
    <name evidence="3" type="ORF">XELAEV_18003832mg</name>
</gene>
<name>A0A974BN16_XENLA</name>
<accession>A0A974BN16</accession>
<dbReference type="InterPro" id="IPR000863">
    <property type="entry name" value="Sulfotransferase_dom"/>
</dbReference>
<reference evidence="3" key="1">
    <citation type="submission" date="2016-05" db="EMBL/GenBank/DDBJ databases">
        <title>WGS assembly of Xenopus laevis.</title>
        <authorList>
            <person name="Session A."/>
            <person name="Uno Y."/>
            <person name="Kwon T."/>
            <person name="Chapman J."/>
            <person name="Toyoda A."/>
            <person name="Takahashi S."/>
            <person name="Fukui A."/>
            <person name="Hikosaka A."/>
            <person name="Putnam N."/>
            <person name="Stites J."/>
            <person name="Van Heeringen S."/>
            <person name="Quigley I."/>
            <person name="Heinz S."/>
            <person name="Hellsten U."/>
            <person name="Lyons J."/>
            <person name="Suzuki A."/>
            <person name="Kondo M."/>
            <person name="Ogino H."/>
            <person name="Ochi H."/>
            <person name="Bogdanovic O."/>
            <person name="Lister R."/>
            <person name="Georgiou G."/>
            <person name="Paranjpe S."/>
            <person name="Van Kruijsbergen I."/>
            <person name="Mozaffari S."/>
            <person name="Shu S."/>
            <person name="Schmutz J."/>
            <person name="Jenkins J."/>
            <person name="Grimwood J."/>
            <person name="Carlson J."/>
            <person name="Mitros T."/>
            <person name="Simakov O."/>
            <person name="Heald R."/>
            <person name="Miller K."/>
            <person name="Haudenschild C."/>
            <person name="Kuroki Y."/>
            <person name="Tanaka T."/>
            <person name="Michiue T."/>
            <person name="Watanabe M."/>
            <person name="Kinoshita T."/>
            <person name="Ohta Y."/>
            <person name="Mawaribuchi S."/>
            <person name="Suzuki Y."/>
            <person name="Haramoto Y."/>
            <person name="Yamamoto T."/>
            <person name="Takagi C."/>
            <person name="Kitzman J."/>
            <person name="Shendure J."/>
            <person name="Nakayama T."/>
            <person name="Izutsu Y."/>
            <person name="Robert J."/>
            <person name="Dichmann D."/>
            <person name="Flajnik M."/>
            <person name="Houston D."/>
            <person name="Marcotte E."/>
            <person name="Wallingford J."/>
            <person name="Ito Y."/>
            <person name="Asashima M."/>
            <person name="Ueno N."/>
            <person name="Matsuda Y."/>
            <person name="Jan Veenstra G."/>
            <person name="Fujiyama A."/>
            <person name="Harland R."/>
            <person name="Taira M."/>
            <person name="Rokhsar D.S."/>
        </authorList>
    </citation>
    <scope>NUCLEOTIDE SEQUENCE</scope>
    <source>
        <strain evidence="3">J</strain>
        <tissue evidence="3">Blood</tissue>
    </source>
</reference>
<dbReference type="Proteomes" id="UP000694892">
    <property type="component" value="Unassembled WGS sequence"/>
</dbReference>
<evidence type="ECO:0000256" key="1">
    <source>
        <dbReference type="RuleBase" id="RU361155"/>
    </source>
</evidence>
<evidence type="ECO:0000313" key="3">
    <source>
        <dbReference type="EMBL" id="OCT55210.1"/>
    </source>
</evidence>
<evidence type="ECO:0000259" key="2">
    <source>
        <dbReference type="Pfam" id="PF00685"/>
    </source>
</evidence>
<organism evidence="3">
    <name type="scientific">Xenopus laevis</name>
    <name type="common">African clawed frog</name>
    <dbReference type="NCBI Taxonomy" id="8355"/>
    <lineage>
        <taxon>Eukaryota</taxon>
        <taxon>Metazoa</taxon>
        <taxon>Chordata</taxon>
        <taxon>Craniata</taxon>
        <taxon>Vertebrata</taxon>
        <taxon>Euteleostomi</taxon>
        <taxon>Amphibia</taxon>
        <taxon>Batrachia</taxon>
        <taxon>Anura</taxon>
        <taxon>Pipoidea</taxon>
        <taxon>Pipidae</taxon>
        <taxon>Xenopodinae</taxon>
        <taxon>Xenopus</taxon>
        <taxon>Xenopus</taxon>
    </lineage>
</organism>
<feature type="domain" description="Sulfotransferase" evidence="2">
    <location>
        <begin position="7"/>
        <end position="51"/>
    </location>
</feature>
<dbReference type="EMBL" id="KV519871">
    <property type="protein sequence ID" value="OCT55210.1"/>
    <property type="molecule type" value="Genomic_DNA"/>
</dbReference>
<dbReference type="EC" id="2.8.2.-" evidence="1"/>
<dbReference type="AlphaFoldDB" id="A0A974BN16"/>
<comment type="similarity">
    <text evidence="1">Belongs to the sulfotransferase 1 family.</text>
</comment>